<reference evidence="4 5" key="1">
    <citation type="submission" date="2018-02" db="EMBL/GenBank/DDBJ databases">
        <title>Fusarium culmorum secondary metabolites in fungal-bacterial-plant interactions.</title>
        <authorList>
            <person name="Schmidt R."/>
        </authorList>
    </citation>
    <scope>NUCLEOTIDE SEQUENCE [LARGE SCALE GENOMIC DNA]</scope>
    <source>
        <strain evidence="4 5">PV</strain>
    </source>
</reference>
<keyword evidence="5" id="KW-1185">Reference proteome</keyword>
<dbReference type="Proteomes" id="UP000241587">
    <property type="component" value="Unassembled WGS sequence"/>
</dbReference>
<organism evidence="4 5">
    <name type="scientific">Fusarium culmorum</name>
    <dbReference type="NCBI Taxonomy" id="5516"/>
    <lineage>
        <taxon>Eukaryota</taxon>
        <taxon>Fungi</taxon>
        <taxon>Dikarya</taxon>
        <taxon>Ascomycota</taxon>
        <taxon>Pezizomycotina</taxon>
        <taxon>Sordariomycetes</taxon>
        <taxon>Hypocreomycetidae</taxon>
        <taxon>Hypocreales</taxon>
        <taxon>Nectriaceae</taxon>
        <taxon>Fusarium</taxon>
    </lineage>
</organism>
<comment type="caution">
    <text evidence="4">The sequence shown here is derived from an EMBL/GenBank/DDBJ whole genome shotgun (WGS) entry which is preliminary data.</text>
</comment>
<gene>
    <name evidence="4" type="ORF">FCULG_00006372</name>
</gene>
<protein>
    <recommendedName>
        <fullName evidence="3">Zn(2)-C6 fungal-type domain-containing protein</fullName>
    </recommendedName>
</protein>
<dbReference type="PROSITE" id="PS50048">
    <property type="entry name" value="ZN2_CY6_FUNGAL_2"/>
    <property type="match status" value="1"/>
</dbReference>
<dbReference type="PANTHER" id="PTHR37534">
    <property type="entry name" value="TRANSCRIPTIONAL ACTIVATOR PROTEIN UGA3"/>
    <property type="match status" value="1"/>
</dbReference>
<sequence length="135" mass="14798">MSSSSPVADRRKARSKNGACHGIITIQTRCLTCRIRKVKCDERRPVCKRCENSPNKCEWLEPGQSLSARGQPSKSFSSPVGYGSPRLIASSESPNTSLTPTDSASPADYISPGVVVNHHDPLYRQPISLLLTRFI</sequence>
<dbReference type="PANTHER" id="PTHR37534:SF46">
    <property type="entry name" value="ZN(II)2CYS6 TRANSCRIPTION FACTOR (EUROFUNG)"/>
    <property type="match status" value="1"/>
</dbReference>
<keyword evidence="1" id="KW-0539">Nucleus</keyword>
<proteinExistence type="predicted"/>
<dbReference type="Gene3D" id="4.10.240.10">
    <property type="entry name" value="Zn(2)-C6 fungal-type DNA-binding domain"/>
    <property type="match status" value="1"/>
</dbReference>
<dbReference type="GO" id="GO:0008270">
    <property type="term" value="F:zinc ion binding"/>
    <property type="evidence" value="ECO:0007669"/>
    <property type="project" value="InterPro"/>
</dbReference>
<feature type="domain" description="Zn(2)-C6 fungal-type" evidence="3">
    <location>
        <begin position="29"/>
        <end position="59"/>
    </location>
</feature>
<feature type="non-terminal residue" evidence="4">
    <location>
        <position position="135"/>
    </location>
</feature>
<feature type="compositionally biased region" description="Polar residues" evidence="2">
    <location>
        <begin position="64"/>
        <end position="78"/>
    </location>
</feature>
<evidence type="ECO:0000313" key="5">
    <source>
        <dbReference type="Proteomes" id="UP000241587"/>
    </source>
</evidence>
<name>A0A2T4GXI5_FUSCU</name>
<dbReference type="OrthoDB" id="3145928at2759"/>
<evidence type="ECO:0000259" key="3">
    <source>
        <dbReference type="PROSITE" id="PS50048"/>
    </source>
</evidence>
<dbReference type="SMART" id="SM00066">
    <property type="entry name" value="GAL4"/>
    <property type="match status" value="1"/>
</dbReference>
<dbReference type="EMBL" id="PVEM01000006">
    <property type="protein sequence ID" value="PTD08262.1"/>
    <property type="molecule type" value="Genomic_DNA"/>
</dbReference>
<dbReference type="InterPro" id="IPR036864">
    <property type="entry name" value="Zn2-C6_fun-type_DNA-bd_sf"/>
</dbReference>
<evidence type="ECO:0000256" key="1">
    <source>
        <dbReference type="ARBA" id="ARBA00023242"/>
    </source>
</evidence>
<dbReference type="InterPro" id="IPR001138">
    <property type="entry name" value="Zn2Cys6_DnaBD"/>
</dbReference>
<dbReference type="AlphaFoldDB" id="A0A2T4GXI5"/>
<dbReference type="SUPFAM" id="SSF57701">
    <property type="entry name" value="Zn2/Cys6 DNA-binding domain"/>
    <property type="match status" value="1"/>
</dbReference>
<dbReference type="GO" id="GO:0000981">
    <property type="term" value="F:DNA-binding transcription factor activity, RNA polymerase II-specific"/>
    <property type="evidence" value="ECO:0007669"/>
    <property type="project" value="InterPro"/>
</dbReference>
<evidence type="ECO:0000313" key="4">
    <source>
        <dbReference type="EMBL" id="PTD08262.1"/>
    </source>
</evidence>
<feature type="compositionally biased region" description="Polar residues" evidence="2">
    <location>
        <begin position="90"/>
        <end position="104"/>
    </location>
</feature>
<evidence type="ECO:0000256" key="2">
    <source>
        <dbReference type="SAM" id="MobiDB-lite"/>
    </source>
</evidence>
<dbReference type="CDD" id="cd00067">
    <property type="entry name" value="GAL4"/>
    <property type="match status" value="1"/>
</dbReference>
<feature type="region of interest" description="Disordered" evidence="2">
    <location>
        <begin position="61"/>
        <end position="105"/>
    </location>
</feature>
<dbReference type="Pfam" id="PF00172">
    <property type="entry name" value="Zn_clus"/>
    <property type="match status" value="1"/>
</dbReference>
<accession>A0A2T4GXI5</accession>